<keyword evidence="2" id="KW-1185">Reference proteome</keyword>
<protein>
    <submittedName>
        <fullName evidence="1">Uncharacterized protein</fullName>
    </submittedName>
</protein>
<organism evidence="1 2">
    <name type="scientific">Thermus brevis</name>
    <dbReference type="NCBI Taxonomy" id="2862456"/>
    <lineage>
        <taxon>Bacteria</taxon>
        <taxon>Thermotogati</taxon>
        <taxon>Deinococcota</taxon>
        <taxon>Deinococci</taxon>
        <taxon>Thermales</taxon>
        <taxon>Thermaceae</taxon>
        <taxon>Thermus</taxon>
    </lineage>
</organism>
<sequence length="140" mass="15385">MRAETLASSEPERVSFWAKSFPGKTVLKPKAAKAKALTNAPAEVRYPPEVISLAPNPEVALREGVKLITRLLQERLSGKGKVLGWRKSVEGEEYAIYVEVPPEVYQDIDLTLEIGAEVIALSDRLGVPFFAYFVPSQDAA</sequence>
<evidence type="ECO:0000313" key="1">
    <source>
        <dbReference type="EMBL" id="MBW6395801.1"/>
    </source>
</evidence>
<dbReference type="Proteomes" id="UP000724268">
    <property type="component" value="Unassembled WGS sequence"/>
</dbReference>
<proteinExistence type="predicted"/>
<name>A0ABS7A0J1_9DEIN</name>
<gene>
    <name evidence="1" type="ORF">KZX47_11665</name>
</gene>
<reference evidence="1 2" key="1">
    <citation type="submission" date="2021-07" db="EMBL/GenBank/DDBJ databases">
        <title>Thermus aquaticus gen. n. and sp. n., a nonsporulating extreme thermophile.</title>
        <authorList>
            <person name="Hu C.-J."/>
            <person name="Li W.-J."/>
            <person name="Xian W.-D."/>
        </authorList>
    </citation>
    <scope>NUCLEOTIDE SEQUENCE [LARGE SCALE GENOMIC DNA]</scope>
    <source>
        <strain evidence="1 2">SYSU G05001</strain>
    </source>
</reference>
<evidence type="ECO:0000313" key="2">
    <source>
        <dbReference type="Proteomes" id="UP000724268"/>
    </source>
</evidence>
<dbReference type="EMBL" id="JAHXRS010000024">
    <property type="protein sequence ID" value="MBW6395801.1"/>
    <property type="molecule type" value="Genomic_DNA"/>
</dbReference>
<comment type="caution">
    <text evidence="1">The sequence shown here is derived from an EMBL/GenBank/DDBJ whole genome shotgun (WGS) entry which is preliminary data.</text>
</comment>
<accession>A0ABS7A0J1</accession>